<dbReference type="STRING" id="1121098.HMPREF1534_02177"/>
<dbReference type="Pfam" id="PF01823">
    <property type="entry name" value="MACPF"/>
    <property type="match status" value="1"/>
</dbReference>
<proteinExistence type="predicted"/>
<keyword evidence="3" id="KW-1185">Reference proteome</keyword>
<accession>U6RDS3</accession>
<dbReference type="OrthoDB" id="1418235at2"/>
<reference evidence="2 3" key="1">
    <citation type="submission" date="2013-04" db="EMBL/GenBank/DDBJ databases">
        <title>The Genome Sequence of Bacteroides massiliensis DSM 17679.</title>
        <authorList>
            <consortium name="The Broad Institute Genomics Platform"/>
            <person name="Earl A."/>
            <person name="Ward D."/>
            <person name="Feldgarden M."/>
            <person name="Gevers D."/>
            <person name="Martens E."/>
            <person name="Fenner L."/>
            <person name="Roux V."/>
            <person name="Mallet M.N."/>
            <person name="Raoult D."/>
            <person name="Walker B."/>
            <person name="Young S."/>
            <person name="Zeng Q."/>
            <person name="Gargeya S."/>
            <person name="Fitzgerald M."/>
            <person name="Haas B."/>
            <person name="Abouelleil A."/>
            <person name="Allen A.W."/>
            <person name="Alvarado L."/>
            <person name="Arachchi H.M."/>
            <person name="Berlin A.M."/>
            <person name="Chapman S.B."/>
            <person name="Gainer-Dewar J."/>
            <person name="Goldberg J."/>
            <person name="Griggs A."/>
            <person name="Gujja S."/>
            <person name="Hansen M."/>
            <person name="Howarth C."/>
            <person name="Imamovic A."/>
            <person name="Ireland A."/>
            <person name="Larimer J."/>
            <person name="McCowan C."/>
            <person name="Murphy C."/>
            <person name="Pearson M."/>
            <person name="Poon T.W."/>
            <person name="Priest M."/>
            <person name="Roberts A."/>
            <person name="Saif S."/>
            <person name="Shea T."/>
            <person name="Sisk P."/>
            <person name="Sykes S."/>
            <person name="Wortman J."/>
            <person name="Nusbaum C."/>
            <person name="Birren B."/>
        </authorList>
    </citation>
    <scope>NUCLEOTIDE SEQUENCE [LARGE SCALE GENOMIC DNA]</scope>
    <source>
        <strain evidence="3">B84634 / Timone 84634 / DSM 17679 / JCM 13223</strain>
    </source>
</reference>
<dbReference type="AlphaFoldDB" id="U6RDS3"/>
<evidence type="ECO:0000313" key="3">
    <source>
        <dbReference type="Proteomes" id="UP000017831"/>
    </source>
</evidence>
<evidence type="ECO:0000313" key="2">
    <source>
        <dbReference type="EMBL" id="EOA54784.1"/>
    </source>
</evidence>
<feature type="domain" description="MACPF" evidence="1">
    <location>
        <begin position="180"/>
        <end position="370"/>
    </location>
</feature>
<dbReference type="HOGENOM" id="CLU_034838_0_0_10"/>
<dbReference type="Gene3D" id="3.30.160.840">
    <property type="match status" value="1"/>
</dbReference>
<dbReference type="RefSeq" id="WP_005940799.1">
    <property type="nucleotide sequence ID" value="NZ_KB890324.1"/>
</dbReference>
<dbReference type="GeneID" id="60061879"/>
<dbReference type="Proteomes" id="UP000017831">
    <property type="component" value="Unassembled WGS sequence"/>
</dbReference>
<dbReference type="PATRIC" id="fig|1121098.3.peg.2213"/>
<dbReference type="PROSITE" id="PS51257">
    <property type="entry name" value="PROKAR_LIPOPROTEIN"/>
    <property type="match status" value="1"/>
</dbReference>
<dbReference type="eggNOG" id="ENOG5032QY3">
    <property type="taxonomic scope" value="Bacteria"/>
</dbReference>
<organism evidence="2 3">
    <name type="scientific">Phocaeicola massiliensis B84634 = Timone 84634 = DSM 17679 = JCM 13223</name>
    <dbReference type="NCBI Taxonomy" id="1121098"/>
    <lineage>
        <taxon>Bacteria</taxon>
        <taxon>Pseudomonadati</taxon>
        <taxon>Bacteroidota</taxon>
        <taxon>Bacteroidia</taxon>
        <taxon>Bacteroidales</taxon>
        <taxon>Bacteroidaceae</taxon>
        <taxon>Phocaeicola</taxon>
    </lineage>
</organism>
<evidence type="ECO:0000259" key="1">
    <source>
        <dbReference type="Pfam" id="PF01823"/>
    </source>
</evidence>
<dbReference type="EMBL" id="AQHY01000025">
    <property type="protein sequence ID" value="EOA54784.1"/>
    <property type="molecule type" value="Genomic_DNA"/>
</dbReference>
<sequence>MKKVNLLFLCMIAFISCNEEQDLDLSVNQNDAGKEIVLKERDSRYPLILSQRKTKPRNTKSIPTLSFSDYLGRSFTCSHFPLGDPEDIKIQVINTEKLMRDYPSYFWKNEIGKGEAQSFAYTGFDRYTENSSTTKKINNAGFTLNLGLFSLGAHKTMTEVFTTSKVEESKRIFGELNIQIRDASYYMQTSSNIIKKIKLDYLTEDFKEELYNLTPSEFFNNYGGFVLSSFITGGRATALYTGIYRNNESTETKEKNMNTDISASYGFKFQKDKDGNVSAEGGIGKDYSHATTSTNKIEAMETSVKTIGGSPFFSNFSIPTKVDNADINLSQWVSSLNDKNTHKIIDIADEGLIPITEFMLEENMKKDFKYFIENGVPSITQIREPYLEINRAILSGTLLSQVTTTLVTRFNQRIRIKWHMGNPHDTHPEYIKNEAKRLSKIYGLKIIQIINPESLDIFANDKYTNIKDLDETKMKKFVDTKHNTTYLLYSEGEKKYAYAIHYDYLLDTYAIRDFVNSLPTIQIDPQDLFNYTIIAL</sequence>
<comment type="caution">
    <text evidence="2">The sequence shown here is derived from an EMBL/GenBank/DDBJ whole genome shotgun (WGS) entry which is preliminary data.</text>
</comment>
<dbReference type="InterPro" id="IPR020864">
    <property type="entry name" value="MACPF"/>
</dbReference>
<protein>
    <recommendedName>
        <fullName evidence="1">MACPF domain-containing protein</fullName>
    </recommendedName>
</protein>
<name>U6RDS3_9BACT</name>
<gene>
    <name evidence="2" type="ORF">HMPREF1534_02177</name>
</gene>